<dbReference type="InterPro" id="IPR006262">
    <property type="entry name" value="Cyt_deam_tetra"/>
</dbReference>
<dbReference type="PROSITE" id="PS00903">
    <property type="entry name" value="CYT_DCMP_DEAMINASES_1"/>
    <property type="match status" value="1"/>
</dbReference>
<evidence type="ECO:0000256" key="8">
    <source>
        <dbReference type="ARBA" id="ARBA00022833"/>
    </source>
</evidence>
<dbReference type="InterPro" id="IPR016192">
    <property type="entry name" value="APOBEC/CMP_deaminase_Zn-bd"/>
</dbReference>
<dbReference type="EC" id="3.5.4.5" evidence="4 14"/>
<evidence type="ECO:0000313" key="17">
    <source>
        <dbReference type="Proteomes" id="UP000295793"/>
    </source>
</evidence>
<dbReference type="SUPFAM" id="SSF53927">
    <property type="entry name" value="Cytidine deaminase-like"/>
    <property type="match status" value="1"/>
</dbReference>
<evidence type="ECO:0000256" key="14">
    <source>
        <dbReference type="RuleBase" id="RU364006"/>
    </source>
</evidence>
<comment type="caution">
    <text evidence="16">The sequence shown here is derived from an EMBL/GenBank/DDBJ whole genome shotgun (WGS) entry which is preliminary data.</text>
</comment>
<feature type="binding site" evidence="13">
    <location>
        <position position="90"/>
    </location>
    <ligand>
        <name>Zn(2+)</name>
        <dbReference type="ChEBI" id="CHEBI:29105"/>
        <note>catalytic</note>
    </ligand>
</feature>
<dbReference type="GO" id="GO:0004126">
    <property type="term" value="F:cytidine deaminase activity"/>
    <property type="evidence" value="ECO:0007669"/>
    <property type="project" value="UniProtKB-UniRule"/>
</dbReference>
<dbReference type="EMBL" id="SLZR01000002">
    <property type="protein sequence ID" value="TCS43212.1"/>
    <property type="molecule type" value="Genomic_DNA"/>
</dbReference>
<feature type="binding site" evidence="13">
    <location>
        <position position="93"/>
    </location>
    <ligand>
        <name>Zn(2+)</name>
        <dbReference type="ChEBI" id="CHEBI:29105"/>
        <note>catalytic</note>
    </ligand>
</feature>
<dbReference type="GO" id="GO:0005829">
    <property type="term" value="C:cytosol"/>
    <property type="evidence" value="ECO:0007669"/>
    <property type="project" value="TreeGrafter"/>
</dbReference>
<dbReference type="Proteomes" id="UP000295793">
    <property type="component" value="Unassembled WGS sequence"/>
</dbReference>
<keyword evidence="17" id="KW-1185">Reference proteome</keyword>
<dbReference type="CDD" id="cd01283">
    <property type="entry name" value="cytidine_deaminase"/>
    <property type="match status" value="1"/>
</dbReference>
<comment type="cofactor">
    <cofactor evidence="1 13 14">
        <name>Zn(2+)</name>
        <dbReference type="ChEBI" id="CHEBI:29105"/>
    </cofactor>
</comment>
<evidence type="ECO:0000256" key="10">
    <source>
        <dbReference type="ARBA" id="ARBA00049252"/>
    </source>
</evidence>
<protein>
    <recommendedName>
        <fullName evidence="5 14">Cytidine deaminase</fullName>
        <ecNumber evidence="4 14">3.5.4.5</ecNumber>
    </recommendedName>
    <alternativeName>
        <fullName evidence="9 14">Cytidine aminohydrolase</fullName>
    </alternativeName>
</protein>
<evidence type="ECO:0000256" key="13">
    <source>
        <dbReference type="PIRSR" id="PIRSR606262-3"/>
    </source>
</evidence>
<evidence type="ECO:0000256" key="9">
    <source>
        <dbReference type="ARBA" id="ARBA00032005"/>
    </source>
</evidence>
<dbReference type="GO" id="GO:0008270">
    <property type="term" value="F:zinc ion binding"/>
    <property type="evidence" value="ECO:0007669"/>
    <property type="project" value="UniProtKB-UniRule"/>
</dbReference>
<evidence type="ECO:0000256" key="5">
    <source>
        <dbReference type="ARBA" id="ARBA00018266"/>
    </source>
</evidence>
<proteinExistence type="inferred from homology"/>
<comment type="function">
    <text evidence="2 14">This enzyme scavenges exogenous and endogenous cytidine and 2'-deoxycytidine for UMP synthesis.</text>
</comment>
<accession>A0A4V2UK85</accession>
<reference evidence="16 17" key="1">
    <citation type="submission" date="2019-03" db="EMBL/GenBank/DDBJ databases">
        <title>Genomic Encyclopedia of Archaeal and Bacterial Type Strains, Phase II (KMG-II): from individual species to whole genera.</title>
        <authorList>
            <person name="Goeker M."/>
        </authorList>
    </citation>
    <scope>NUCLEOTIDE SEQUENCE [LARGE SCALE GENOMIC DNA]</scope>
    <source>
        <strain evidence="16 17">DSM 15388</strain>
    </source>
</reference>
<evidence type="ECO:0000259" key="15">
    <source>
        <dbReference type="PROSITE" id="PS51747"/>
    </source>
</evidence>
<comment type="catalytic activity">
    <reaction evidence="10 14">
        <text>2'-deoxycytidine + H2O + H(+) = 2'-deoxyuridine + NH4(+)</text>
        <dbReference type="Rhea" id="RHEA:13433"/>
        <dbReference type="ChEBI" id="CHEBI:15377"/>
        <dbReference type="ChEBI" id="CHEBI:15378"/>
        <dbReference type="ChEBI" id="CHEBI:15698"/>
        <dbReference type="ChEBI" id="CHEBI:16450"/>
        <dbReference type="ChEBI" id="CHEBI:28938"/>
        <dbReference type="EC" id="3.5.4.5"/>
    </reaction>
</comment>
<evidence type="ECO:0000256" key="4">
    <source>
        <dbReference type="ARBA" id="ARBA00012783"/>
    </source>
</evidence>
<dbReference type="PANTHER" id="PTHR11644">
    <property type="entry name" value="CYTIDINE DEAMINASE"/>
    <property type="match status" value="1"/>
</dbReference>
<dbReference type="OrthoDB" id="9795347at2"/>
<dbReference type="Gene3D" id="3.40.140.10">
    <property type="entry name" value="Cytidine Deaminase, domain 2"/>
    <property type="match status" value="1"/>
</dbReference>
<gene>
    <name evidence="16" type="ORF">BCF53_102238</name>
</gene>
<dbReference type="InterPro" id="IPR050202">
    <property type="entry name" value="Cyt/Deoxycyt_deaminase"/>
</dbReference>
<evidence type="ECO:0000256" key="2">
    <source>
        <dbReference type="ARBA" id="ARBA00003949"/>
    </source>
</evidence>
<comment type="catalytic activity">
    <reaction evidence="11 14">
        <text>cytidine + H2O + H(+) = uridine + NH4(+)</text>
        <dbReference type="Rhea" id="RHEA:16069"/>
        <dbReference type="ChEBI" id="CHEBI:15377"/>
        <dbReference type="ChEBI" id="CHEBI:15378"/>
        <dbReference type="ChEBI" id="CHEBI:16704"/>
        <dbReference type="ChEBI" id="CHEBI:17562"/>
        <dbReference type="ChEBI" id="CHEBI:28938"/>
        <dbReference type="EC" id="3.5.4.5"/>
    </reaction>
</comment>
<dbReference type="GO" id="GO:0055086">
    <property type="term" value="P:nucleobase-containing small molecule metabolic process"/>
    <property type="evidence" value="ECO:0007669"/>
    <property type="project" value="UniProtKB-ARBA"/>
</dbReference>
<dbReference type="InterPro" id="IPR002125">
    <property type="entry name" value="CMP_dCMP_dom"/>
</dbReference>
<feature type="binding site" evidence="13">
    <location>
        <position position="55"/>
    </location>
    <ligand>
        <name>Zn(2+)</name>
        <dbReference type="ChEBI" id="CHEBI:29105"/>
        <note>catalytic</note>
    </ligand>
</feature>
<evidence type="ECO:0000313" key="16">
    <source>
        <dbReference type="EMBL" id="TCS43212.1"/>
    </source>
</evidence>
<evidence type="ECO:0000256" key="1">
    <source>
        <dbReference type="ARBA" id="ARBA00001947"/>
    </source>
</evidence>
<dbReference type="InterPro" id="IPR016193">
    <property type="entry name" value="Cytidine_deaminase-like"/>
</dbReference>
<dbReference type="FunFam" id="3.40.140.10:FF:000008">
    <property type="entry name" value="Cytidine deaminase"/>
    <property type="match status" value="1"/>
</dbReference>
<dbReference type="PROSITE" id="PS51747">
    <property type="entry name" value="CYT_DCMP_DEAMINASES_2"/>
    <property type="match status" value="1"/>
</dbReference>
<evidence type="ECO:0000256" key="7">
    <source>
        <dbReference type="ARBA" id="ARBA00022801"/>
    </source>
</evidence>
<feature type="domain" description="CMP/dCMP-type deaminase" evidence="15">
    <location>
        <begin position="3"/>
        <end position="132"/>
    </location>
</feature>
<name>A0A4V2UK85_9GAMM</name>
<keyword evidence="8 13" id="KW-0862">Zinc</keyword>
<organism evidence="16 17">
    <name type="scientific">Reinekea marinisedimentorum</name>
    <dbReference type="NCBI Taxonomy" id="230495"/>
    <lineage>
        <taxon>Bacteria</taxon>
        <taxon>Pseudomonadati</taxon>
        <taxon>Pseudomonadota</taxon>
        <taxon>Gammaproteobacteria</taxon>
        <taxon>Oceanospirillales</taxon>
        <taxon>Saccharospirillaceae</taxon>
        <taxon>Reinekea</taxon>
    </lineage>
</organism>
<evidence type="ECO:0000256" key="12">
    <source>
        <dbReference type="PIRSR" id="PIRSR606262-1"/>
    </source>
</evidence>
<dbReference type="GO" id="GO:0042802">
    <property type="term" value="F:identical protein binding"/>
    <property type="evidence" value="ECO:0007669"/>
    <property type="project" value="UniProtKB-ARBA"/>
</dbReference>
<dbReference type="AlphaFoldDB" id="A0A4V2UK85"/>
<dbReference type="NCBIfam" id="TIGR01354">
    <property type="entry name" value="cyt_deam_tetra"/>
    <property type="match status" value="1"/>
</dbReference>
<comment type="similarity">
    <text evidence="3 14">Belongs to the cytidine and deoxycytidylate deaminase family.</text>
</comment>
<evidence type="ECO:0000256" key="6">
    <source>
        <dbReference type="ARBA" id="ARBA00022723"/>
    </source>
</evidence>
<dbReference type="GO" id="GO:0072527">
    <property type="term" value="P:pyrimidine-containing compound metabolic process"/>
    <property type="evidence" value="ECO:0007669"/>
    <property type="project" value="UniProtKB-ARBA"/>
</dbReference>
<evidence type="ECO:0000256" key="3">
    <source>
        <dbReference type="ARBA" id="ARBA00006576"/>
    </source>
</evidence>
<dbReference type="RefSeq" id="WP_132699924.1">
    <property type="nucleotide sequence ID" value="NZ_SLZR01000002.1"/>
</dbReference>
<keyword evidence="7 14" id="KW-0378">Hydrolase</keyword>
<dbReference type="Pfam" id="PF00383">
    <property type="entry name" value="dCMP_cyt_deam_1"/>
    <property type="match status" value="1"/>
</dbReference>
<evidence type="ECO:0000256" key="11">
    <source>
        <dbReference type="ARBA" id="ARBA00049558"/>
    </source>
</evidence>
<dbReference type="NCBIfam" id="NF004064">
    <property type="entry name" value="PRK05578.1"/>
    <property type="match status" value="1"/>
</dbReference>
<feature type="active site" description="Proton donor" evidence="12">
    <location>
        <position position="57"/>
    </location>
</feature>
<sequence>MSETFDLLLPIAKEGAANAYAPYSNFQVGASILLKDGTMIPGSNVENASFGMTLCAERNAISSAVAQGYKPGDIKELVLYIPHDQMFSPCGACRQVMSEFLAQDAKVIAVNKGGDKKQWTVAELLPDGFAMPE</sequence>
<keyword evidence="6 13" id="KW-0479">Metal-binding</keyword>
<dbReference type="PANTHER" id="PTHR11644:SF2">
    <property type="entry name" value="CYTIDINE DEAMINASE"/>
    <property type="match status" value="1"/>
</dbReference>